<dbReference type="PANTHER" id="PTHR21600:SF87">
    <property type="entry name" value="RNA PSEUDOURIDYLATE SYNTHASE DOMAIN-CONTAINING PROTEIN 1"/>
    <property type="match status" value="1"/>
</dbReference>
<dbReference type="SUPFAM" id="SSF55120">
    <property type="entry name" value="Pseudouridine synthase"/>
    <property type="match status" value="1"/>
</dbReference>
<dbReference type="GO" id="GO:0000455">
    <property type="term" value="P:enzyme-directed rRNA pseudouridine synthesis"/>
    <property type="evidence" value="ECO:0007669"/>
    <property type="project" value="TreeGrafter"/>
</dbReference>
<dbReference type="GO" id="GO:0009982">
    <property type="term" value="F:pseudouridine synthase activity"/>
    <property type="evidence" value="ECO:0007669"/>
    <property type="project" value="InterPro"/>
</dbReference>
<sequence>MACFKSLVLFLSCHIWTISTFSLNDPMRLSQIYNERGCDGILDEEARHDIDIDRADKITAQRQVEVIMEAASENVGVAASMLNAVLATLKAGQEGDALDLLKCGEEKGIEPDIVSISLCTSLLLSSGDDGSAEDLLGVARKKVRRKRRRAEAAARRKGGGGGKSAFEKADCRILYEDSSFAIVYKPPGMACHGGKDKGKTLEDALRACWGTELSQITEAAGIVHRLDKGVSGCMAVAKTDVAAARLISAFFKREIKKTYTSLNVGVPDAEEGVVEIPVGFMKLPARSTFKVVGVGEEASQLQVKTSTGRKHQVREHTALGLGTPIISDPLFDKGGDKIVPAAVKKLREEAPKNCFYLHCEELVVPVGVGLTDVDVLVTADVPDFWRLGVESIINKDRSF</sequence>
<dbReference type="InterPro" id="IPR006145">
    <property type="entry name" value="PsdUridine_synth_RsuA/RluA"/>
</dbReference>
<keyword evidence="2" id="KW-0732">Signal</keyword>
<dbReference type="InterPro" id="IPR020103">
    <property type="entry name" value="PsdUridine_synth_cat_dom_sf"/>
</dbReference>
<keyword evidence="5" id="KW-1185">Reference proteome</keyword>
<evidence type="ECO:0000313" key="5">
    <source>
        <dbReference type="Proteomes" id="UP001165085"/>
    </source>
</evidence>
<feature type="domain" description="Pseudouridine synthase RsuA/RluA-like" evidence="3">
    <location>
        <begin position="180"/>
        <end position="318"/>
    </location>
</feature>
<comment type="similarity">
    <text evidence="1">Belongs to the pseudouridine synthase RluA family.</text>
</comment>
<comment type="caution">
    <text evidence="4">The sequence shown here is derived from an EMBL/GenBank/DDBJ whole genome shotgun (WGS) entry which is preliminary data.</text>
</comment>
<feature type="chain" id="PRO_5040770439" description="Pseudouridine synthase RsuA/RluA-like domain-containing protein" evidence="2">
    <location>
        <begin position="21"/>
        <end position="399"/>
    </location>
</feature>
<evidence type="ECO:0000256" key="2">
    <source>
        <dbReference type="SAM" id="SignalP"/>
    </source>
</evidence>
<dbReference type="CDD" id="cd02869">
    <property type="entry name" value="PseudoU_synth_RluA_like"/>
    <property type="match status" value="1"/>
</dbReference>
<dbReference type="Proteomes" id="UP001165085">
    <property type="component" value="Unassembled WGS sequence"/>
</dbReference>
<organism evidence="4 5">
    <name type="scientific">Triparma strigata</name>
    <dbReference type="NCBI Taxonomy" id="1606541"/>
    <lineage>
        <taxon>Eukaryota</taxon>
        <taxon>Sar</taxon>
        <taxon>Stramenopiles</taxon>
        <taxon>Ochrophyta</taxon>
        <taxon>Bolidophyceae</taxon>
        <taxon>Parmales</taxon>
        <taxon>Triparmaceae</taxon>
        <taxon>Triparma</taxon>
    </lineage>
</organism>
<evidence type="ECO:0000313" key="4">
    <source>
        <dbReference type="EMBL" id="GMH90856.1"/>
    </source>
</evidence>
<dbReference type="Pfam" id="PF00849">
    <property type="entry name" value="PseudoU_synth_2"/>
    <property type="match status" value="1"/>
</dbReference>
<dbReference type="PANTHER" id="PTHR21600">
    <property type="entry name" value="MITOCHONDRIAL RNA PSEUDOURIDINE SYNTHASE"/>
    <property type="match status" value="1"/>
</dbReference>
<dbReference type="OrthoDB" id="418349at2759"/>
<dbReference type="GO" id="GO:0003723">
    <property type="term" value="F:RNA binding"/>
    <property type="evidence" value="ECO:0007669"/>
    <property type="project" value="InterPro"/>
</dbReference>
<evidence type="ECO:0000259" key="3">
    <source>
        <dbReference type="Pfam" id="PF00849"/>
    </source>
</evidence>
<accession>A0A9W7BLS6</accession>
<gene>
    <name evidence="4" type="ORF">TrST_g3894</name>
</gene>
<feature type="signal peptide" evidence="2">
    <location>
        <begin position="1"/>
        <end position="20"/>
    </location>
</feature>
<dbReference type="EMBL" id="BRXY01000377">
    <property type="protein sequence ID" value="GMH90856.1"/>
    <property type="molecule type" value="Genomic_DNA"/>
</dbReference>
<proteinExistence type="inferred from homology"/>
<reference evidence="5" key="1">
    <citation type="journal article" date="2023" name="Commun. Biol.">
        <title>Genome analysis of Parmales, the sister group of diatoms, reveals the evolutionary specialization of diatoms from phago-mixotrophs to photoautotrophs.</title>
        <authorList>
            <person name="Ban H."/>
            <person name="Sato S."/>
            <person name="Yoshikawa S."/>
            <person name="Yamada K."/>
            <person name="Nakamura Y."/>
            <person name="Ichinomiya M."/>
            <person name="Sato N."/>
            <person name="Blanc-Mathieu R."/>
            <person name="Endo H."/>
            <person name="Kuwata A."/>
            <person name="Ogata H."/>
        </authorList>
    </citation>
    <scope>NUCLEOTIDE SEQUENCE [LARGE SCALE GENOMIC DNA]</scope>
    <source>
        <strain evidence="5">NIES 3701</strain>
    </source>
</reference>
<dbReference type="InterPro" id="IPR050188">
    <property type="entry name" value="RluA_PseudoU_synthase"/>
</dbReference>
<evidence type="ECO:0000256" key="1">
    <source>
        <dbReference type="ARBA" id="ARBA00010876"/>
    </source>
</evidence>
<dbReference type="AlphaFoldDB" id="A0A9W7BLS6"/>
<protein>
    <recommendedName>
        <fullName evidence="3">Pseudouridine synthase RsuA/RluA-like domain-containing protein</fullName>
    </recommendedName>
</protein>
<dbReference type="Gene3D" id="3.30.2350.10">
    <property type="entry name" value="Pseudouridine synthase"/>
    <property type="match status" value="1"/>
</dbReference>
<name>A0A9W7BLS6_9STRA</name>